<dbReference type="Proteomes" id="UP001480595">
    <property type="component" value="Unassembled WGS sequence"/>
</dbReference>
<protein>
    <submittedName>
        <fullName evidence="2">Uncharacterized protein</fullName>
    </submittedName>
</protein>
<proteinExistence type="predicted"/>
<dbReference type="SUPFAM" id="SSF52777">
    <property type="entry name" value="CoA-dependent acyltransferases"/>
    <property type="match status" value="1"/>
</dbReference>
<sequence length="312" mass="33172">MHGEAETERTTLILISVVKIHARFRSSSGPVDNNELVSRLKQAWAAMRDGHPGLAVECGPQFSTYRVPSPEDMEAWLDSTFHDGRSGSHYAPLLHTDARNTWVFWDVFLAKVADGARPAVPVPATGEKGGLPPSSPPPVTGDSKDWPAGPVDYVRLFISERQTAAVVAACKARGISVAATLYAALASAARAIQKTDEGSKGKGKYAVSFHHFDVWPWLQAKATNNLGPTGASAAGQLPPSPPNYGGGLGTDYHVVVPFALDMMAVPPGGAPTGPGVVVPHQERSLDELAQEMNGFFRSTRRDFGQDPAGLDA</sequence>
<reference evidence="2 3" key="1">
    <citation type="submission" date="2023-01" db="EMBL/GenBank/DDBJ databases">
        <title>Analysis of 21 Apiospora genomes using comparative genomics revels a genus with tremendous synthesis potential of carbohydrate active enzymes and secondary metabolites.</title>
        <authorList>
            <person name="Sorensen T."/>
        </authorList>
    </citation>
    <scope>NUCLEOTIDE SEQUENCE [LARGE SCALE GENOMIC DNA]</scope>
    <source>
        <strain evidence="2 3">CBS 135458</strain>
    </source>
</reference>
<dbReference type="RefSeq" id="XP_066709187.1">
    <property type="nucleotide sequence ID" value="XM_066864226.1"/>
</dbReference>
<dbReference type="InterPro" id="IPR023213">
    <property type="entry name" value="CAT-like_dom_sf"/>
</dbReference>
<dbReference type="PANTHER" id="PTHR42034:SF1">
    <property type="entry name" value="CONDENSATION DOMAIN-CONTAINING PROTEIN"/>
    <property type="match status" value="1"/>
</dbReference>
<dbReference type="Gene3D" id="3.30.559.30">
    <property type="entry name" value="Nonribosomal peptide synthetase, condensation domain"/>
    <property type="match status" value="1"/>
</dbReference>
<organism evidence="2 3">
    <name type="scientific">Apiospora phragmitis</name>
    <dbReference type="NCBI Taxonomy" id="2905665"/>
    <lineage>
        <taxon>Eukaryota</taxon>
        <taxon>Fungi</taxon>
        <taxon>Dikarya</taxon>
        <taxon>Ascomycota</taxon>
        <taxon>Pezizomycotina</taxon>
        <taxon>Sordariomycetes</taxon>
        <taxon>Xylariomycetidae</taxon>
        <taxon>Amphisphaeriales</taxon>
        <taxon>Apiosporaceae</taxon>
        <taxon>Apiospora</taxon>
    </lineage>
</organism>
<dbReference type="Gene3D" id="3.30.559.10">
    <property type="entry name" value="Chloramphenicol acetyltransferase-like domain"/>
    <property type="match status" value="1"/>
</dbReference>
<feature type="region of interest" description="Disordered" evidence="1">
    <location>
        <begin position="120"/>
        <end position="145"/>
    </location>
</feature>
<comment type="caution">
    <text evidence="2">The sequence shown here is derived from an EMBL/GenBank/DDBJ whole genome shotgun (WGS) entry which is preliminary data.</text>
</comment>
<gene>
    <name evidence="2" type="ORF">PG994_012817</name>
</gene>
<keyword evidence="3" id="KW-1185">Reference proteome</keyword>
<name>A0ABR1T923_9PEZI</name>
<evidence type="ECO:0000313" key="2">
    <source>
        <dbReference type="EMBL" id="KAK8042334.1"/>
    </source>
</evidence>
<evidence type="ECO:0000256" key="1">
    <source>
        <dbReference type="SAM" id="MobiDB-lite"/>
    </source>
</evidence>
<evidence type="ECO:0000313" key="3">
    <source>
        <dbReference type="Proteomes" id="UP001480595"/>
    </source>
</evidence>
<dbReference type="GeneID" id="92097289"/>
<accession>A0ABR1T923</accession>
<dbReference type="EMBL" id="JAQQWL010000013">
    <property type="protein sequence ID" value="KAK8042334.1"/>
    <property type="molecule type" value="Genomic_DNA"/>
</dbReference>
<dbReference type="PANTHER" id="PTHR42034">
    <property type="entry name" value="CHROMOSOME 7, WHOLE GENOME SHOTGUN SEQUENCE-RELATED"/>
    <property type="match status" value="1"/>
</dbReference>